<dbReference type="GO" id="GO:0004316">
    <property type="term" value="F:3-oxoacyl-[acyl-carrier-protein] reductase (NADPH) activity"/>
    <property type="evidence" value="ECO:0007669"/>
    <property type="project" value="UniProtKB-EC"/>
</dbReference>
<dbReference type="AlphaFoldDB" id="M1YXS0"/>
<reference evidence="3 4" key="1">
    <citation type="journal article" date="2013" name="Front. Microbiol.">
        <title>The genome of Nitrospina gracilis illuminates the metabolism and evolution of the major marine nitrite oxidizer.</title>
        <authorList>
            <person name="Luecker S."/>
            <person name="Nowka B."/>
            <person name="Rattei T."/>
            <person name="Spieck E."/>
            <person name="and Daims H."/>
        </authorList>
    </citation>
    <scope>NUCLEOTIDE SEQUENCE [LARGE SCALE GENOMIC DNA]</scope>
    <source>
        <strain evidence="3 4">3/211</strain>
    </source>
</reference>
<dbReference type="HOGENOM" id="CLU_010194_1_3_0"/>
<protein>
    <submittedName>
        <fullName evidence="3">3-oxoacyl-(Acyl-carrier-protein) reductase</fullName>
        <ecNumber evidence="3">1.1.1.100</ecNumber>
    </submittedName>
</protein>
<dbReference type="EC" id="1.1.1.100" evidence="3"/>
<dbReference type="PANTHER" id="PTHR42879:SF2">
    <property type="entry name" value="3-OXOACYL-[ACYL-CARRIER-PROTEIN] REDUCTASE FABG"/>
    <property type="match status" value="1"/>
</dbReference>
<evidence type="ECO:0000256" key="2">
    <source>
        <dbReference type="ARBA" id="ARBA00023002"/>
    </source>
</evidence>
<evidence type="ECO:0000256" key="1">
    <source>
        <dbReference type="ARBA" id="ARBA00006484"/>
    </source>
</evidence>
<organism evidence="3 4">
    <name type="scientific">Nitrospina gracilis (strain 3/211)</name>
    <dbReference type="NCBI Taxonomy" id="1266370"/>
    <lineage>
        <taxon>Bacteria</taxon>
        <taxon>Pseudomonadati</taxon>
        <taxon>Nitrospinota/Tectimicrobiota group</taxon>
        <taxon>Nitrospinota</taxon>
        <taxon>Nitrospinia</taxon>
        <taxon>Nitrospinales</taxon>
        <taxon>Nitrospinaceae</taxon>
        <taxon>Nitrospina</taxon>
    </lineage>
</organism>
<dbReference type="InParanoid" id="M1YXS0"/>
<dbReference type="NCBIfam" id="NF009466">
    <property type="entry name" value="PRK12826.1-2"/>
    <property type="match status" value="1"/>
</dbReference>
<gene>
    <name evidence="3" type="primary">fabG</name>
    <name evidence="3" type="ORF">NITGR_230003</name>
</gene>
<name>M1YXS0_NITG3</name>
<dbReference type="PRINTS" id="PR00080">
    <property type="entry name" value="SDRFAMILY"/>
</dbReference>
<dbReference type="RefSeq" id="WP_005007214.1">
    <property type="nucleotide sequence ID" value="NZ_HG422173.1"/>
</dbReference>
<sequence>MKLFLKAGATVVATYLSNQPAAEQFQKDHADAGDRLHVRQCDVTNLENVEAFYKYVTETLGTFHVLVNNSGIRRDAIVGMMTEEDWRDVVDTNLTGTFTMSKLAVQNLSRKRYGRIINITSPIGKFGFAGQANYAATKAGQVAFTKSLSKEVASRKITVNCVSPGFIDTDFIADLPDDQKQQYLEQVPLKRFGTVEDVAHCVLFLASRDAAYITGAVLEVTGGL</sequence>
<dbReference type="Pfam" id="PF13561">
    <property type="entry name" value="adh_short_C2"/>
    <property type="match status" value="1"/>
</dbReference>
<dbReference type="Proteomes" id="UP000011704">
    <property type="component" value="Unassembled WGS sequence"/>
</dbReference>
<dbReference type="InterPro" id="IPR002347">
    <property type="entry name" value="SDR_fam"/>
</dbReference>
<dbReference type="SUPFAM" id="SSF51735">
    <property type="entry name" value="NAD(P)-binding Rossmann-fold domains"/>
    <property type="match status" value="1"/>
</dbReference>
<comment type="caution">
    <text evidence="3">The sequence shown here is derived from an EMBL/GenBank/DDBJ whole genome shotgun (WGS) entry which is preliminary data.</text>
</comment>
<dbReference type="EMBL" id="CAQJ01000026">
    <property type="protein sequence ID" value="CCQ90078.1"/>
    <property type="molecule type" value="Genomic_DNA"/>
</dbReference>
<evidence type="ECO:0000313" key="4">
    <source>
        <dbReference type="Proteomes" id="UP000011704"/>
    </source>
</evidence>
<comment type="similarity">
    <text evidence="1">Belongs to the short-chain dehydrogenases/reductases (SDR) family.</text>
</comment>
<dbReference type="PANTHER" id="PTHR42879">
    <property type="entry name" value="3-OXOACYL-(ACYL-CARRIER-PROTEIN) REDUCTASE"/>
    <property type="match status" value="1"/>
</dbReference>
<dbReference type="PRINTS" id="PR00081">
    <property type="entry name" value="GDHRDH"/>
</dbReference>
<dbReference type="STRING" id="1266370.NITGR_230003"/>
<dbReference type="InterPro" id="IPR050259">
    <property type="entry name" value="SDR"/>
</dbReference>
<keyword evidence="2 3" id="KW-0560">Oxidoreductase</keyword>
<evidence type="ECO:0000313" key="3">
    <source>
        <dbReference type="EMBL" id="CCQ90078.1"/>
    </source>
</evidence>
<keyword evidence="4" id="KW-1185">Reference proteome</keyword>
<accession>M1YXS0</accession>
<dbReference type="FunFam" id="3.40.50.720:FF:000173">
    <property type="entry name" value="3-oxoacyl-[acyl-carrier protein] reductase"/>
    <property type="match status" value="1"/>
</dbReference>
<dbReference type="InterPro" id="IPR036291">
    <property type="entry name" value="NAD(P)-bd_dom_sf"/>
</dbReference>
<proteinExistence type="inferred from homology"/>
<dbReference type="Gene3D" id="3.40.50.720">
    <property type="entry name" value="NAD(P)-binding Rossmann-like Domain"/>
    <property type="match status" value="1"/>
</dbReference>